<name>A0A645JDS4_9ZZZZ</name>
<dbReference type="Pfam" id="PF12973">
    <property type="entry name" value="Cupin_7"/>
    <property type="match status" value="1"/>
</dbReference>
<dbReference type="SUPFAM" id="SSF51182">
    <property type="entry name" value="RmlC-like cupins"/>
    <property type="match status" value="1"/>
</dbReference>
<reference evidence="2" key="1">
    <citation type="submission" date="2019-08" db="EMBL/GenBank/DDBJ databases">
        <authorList>
            <person name="Kucharzyk K."/>
            <person name="Murdoch R.W."/>
            <person name="Higgins S."/>
            <person name="Loffler F."/>
        </authorList>
    </citation>
    <scope>NUCLEOTIDE SEQUENCE</scope>
</reference>
<gene>
    <name evidence="2" type="ORF">SDC9_209354</name>
</gene>
<proteinExistence type="predicted"/>
<comment type="caution">
    <text evidence="2">The sequence shown here is derived from an EMBL/GenBank/DDBJ whole genome shotgun (WGS) entry which is preliminary data.</text>
</comment>
<dbReference type="Gene3D" id="2.60.120.10">
    <property type="entry name" value="Jelly Rolls"/>
    <property type="match status" value="1"/>
</dbReference>
<accession>A0A645JDS4</accession>
<organism evidence="2">
    <name type="scientific">bioreactor metagenome</name>
    <dbReference type="NCBI Taxonomy" id="1076179"/>
    <lineage>
        <taxon>unclassified sequences</taxon>
        <taxon>metagenomes</taxon>
        <taxon>ecological metagenomes</taxon>
    </lineage>
</organism>
<sequence>MEKVLSYDPETGNYTRLLKFPPQTEMPEVLSHDFCEEIYVVDGYLTDTNKNLTMAKGYYGSRLPGMKHGPYSIPLGCMTMEFRYQDPNKPVDPECSLLKNKLGAPR</sequence>
<protein>
    <recommendedName>
        <fullName evidence="1">ChrR-like cupin domain-containing protein</fullName>
    </recommendedName>
</protein>
<dbReference type="InterPro" id="IPR011051">
    <property type="entry name" value="RmlC_Cupin_sf"/>
</dbReference>
<dbReference type="AlphaFoldDB" id="A0A645JDS4"/>
<dbReference type="InterPro" id="IPR025979">
    <property type="entry name" value="ChrR-like_cupin_dom"/>
</dbReference>
<dbReference type="EMBL" id="VSSQ01138462">
    <property type="protein sequence ID" value="MPN61616.1"/>
    <property type="molecule type" value="Genomic_DNA"/>
</dbReference>
<evidence type="ECO:0000313" key="2">
    <source>
        <dbReference type="EMBL" id="MPN61616.1"/>
    </source>
</evidence>
<evidence type="ECO:0000259" key="1">
    <source>
        <dbReference type="Pfam" id="PF12973"/>
    </source>
</evidence>
<feature type="domain" description="ChrR-like cupin" evidence="1">
    <location>
        <begin position="3"/>
        <end position="80"/>
    </location>
</feature>
<dbReference type="InterPro" id="IPR014710">
    <property type="entry name" value="RmlC-like_jellyroll"/>
</dbReference>